<keyword evidence="2" id="KW-0326">Glycosidase</keyword>
<keyword evidence="5" id="KW-1185">Reference proteome</keyword>
<dbReference type="Proteomes" id="UP001596455">
    <property type="component" value="Unassembled WGS sequence"/>
</dbReference>
<dbReference type="RefSeq" id="WP_382394536.1">
    <property type="nucleotide sequence ID" value="NZ_JBHTCQ010000002.1"/>
</dbReference>
<sequence>MNDFPPLAHAPGAREGTGRTSFVLDTDIGSDVDDLLALAMTLGSPELDLTAVTTVYGDVELRARITARAFAAAERRAPSIAPGLRTPRSGREVWWPGHEGETIEDLDRQTYRTRREAVAELGDASTLAAIGPLTNVGAAVETPGRSVERIVMMGGCFDGERVEHNVRCDTAAAHAVLSSGIDLTVVGLEQTERISLDEADLARIGRNTTLGRLLDGEVRRFWRFVGRSRNTPHDALAVLVMARPDLFELRRGHVSLTGDGEQPGLTTFVADDGGPHQIVTDYDLTAAHDEIVARIATACHGGRPDLRVAER</sequence>
<accession>A0ABW2Q8L0</accession>
<evidence type="ECO:0000313" key="4">
    <source>
        <dbReference type="EMBL" id="MFC7405784.1"/>
    </source>
</evidence>
<evidence type="ECO:0000313" key="5">
    <source>
        <dbReference type="Proteomes" id="UP001596455"/>
    </source>
</evidence>
<proteinExistence type="predicted"/>
<dbReference type="SUPFAM" id="SSF53590">
    <property type="entry name" value="Nucleoside hydrolase"/>
    <property type="match status" value="1"/>
</dbReference>
<dbReference type="Pfam" id="PF01156">
    <property type="entry name" value="IU_nuc_hydro"/>
    <property type="match status" value="1"/>
</dbReference>
<dbReference type="PANTHER" id="PTHR12304">
    <property type="entry name" value="INOSINE-URIDINE PREFERRING NUCLEOSIDE HYDROLASE"/>
    <property type="match status" value="1"/>
</dbReference>
<gene>
    <name evidence="4" type="ORF">ACFQQL_11740</name>
</gene>
<protein>
    <submittedName>
        <fullName evidence="4">Nucleoside hydrolase</fullName>
    </submittedName>
</protein>
<evidence type="ECO:0000259" key="3">
    <source>
        <dbReference type="Pfam" id="PF01156"/>
    </source>
</evidence>
<dbReference type="PANTHER" id="PTHR12304:SF4">
    <property type="entry name" value="URIDINE NUCLEOSIDASE"/>
    <property type="match status" value="1"/>
</dbReference>
<dbReference type="InterPro" id="IPR023186">
    <property type="entry name" value="IUNH"/>
</dbReference>
<feature type="domain" description="Inosine/uridine-preferring nucleoside hydrolase" evidence="3">
    <location>
        <begin position="23"/>
        <end position="283"/>
    </location>
</feature>
<dbReference type="Gene3D" id="3.90.245.10">
    <property type="entry name" value="Ribonucleoside hydrolase-like"/>
    <property type="match status" value="1"/>
</dbReference>
<organism evidence="4 5">
    <name type="scientific">Georgenia alba</name>
    <dbReference type="NCBI Taxonomy" id="2233858"/>
    <lineage>
        <taxon>Bacteria</taxon>
        <taxon>Bacillati</taxon>
        <taxon>Actinomycetota</taxon>
        <taxon>Actinomycetes</taxon>
        <taxon>Micrococcales</taxon>
        <taxon>Bogoriellaceae</taxon>
        <taxon>Georgenia</taxon>
    </lineage>
</organism>
<evidence type="ECO:0000256" key="2">
    <source>
        <dbReference type="ARBA" id="ARBA00023295"/>
    </source>
</evidence>
<name>A0ABW2Q8L0_9MICO</name>
<dbReference type="InterPro" id="IPR001910">
    <property type="entry name" value="Inosine/uridine_hydrolase_dom"/>
</dbReference>
<evidence type="ECO:0000256" key="1">
    <source>
        <dbReference type="ARBA" id="ARBA00022801"/>
    </source>
</evidence>
<dbReference type="GO" id="GO:0016787">
    <property type="term" value="F:hydrolase activity"/>
    <property type="evidence" value="ECO:0007669"/>
    <property type="project" value="UniProtKB-KW"/>
</dbReference>
<dbReference type="InterPro" id="IPR036452">
    <property type="entry name" value="Ribo_hydro-like"/>
</dbReference>
<reference evidence="5" key="1">
    <citation type="journal article" date="2019" name="Int. J. Syst. Evol. Microbiol.">
        <title>The Global Catalogue of Microorganisms (GCM) 10K type strain sequencing project: providing services to taxonomists for standard genome sequencing and annotation.</title>
        <authorList>
            <consortium name="The Broad Institute Genomics Platform"/>
            <consortium name="The Broad Institute Genome Sequencing Center for Infectious Disease"/>
            <person name="Wu L."/>
            <person name="Ma J."/>
        </authorList>
    </citation>
    <scope>NUCLEOTIDE SEQUENCE [LARGE SCALE GENOMIC DNA]</scope>
    <source>
        <strain evidence="5">JCM 1490</strain>
    </source>
</reference>
<comment type="caution">
    <text evidence="4">The sequence shown here is derived from an EMBL/GenBank/DDBJ whole genome shotgun (WGS) entry which is preliminary data.</text>
</comment>
<keyword evidence="1 4" id="KW-0378">Hydrolase</keyword>
<dbReference type="EMBL" id="JBHTCQ010000002">
    <property type="protein sequence ID" value="MFC7405784.1"/>
    <property type="molecule type" value="Genomic_DNA"/>
</dbReference>